<sequence length="636" mass="72845">MEQPVDFEGLKANGFDVKKFFEDQGWMGYFEMLNGPVYPILVKDFWPRCDIIEQVDADREYKNKVDEDPVNNKGKSRSDLGLREFKETEIRSGVSGSEIILTQSNIAQMLKLPNTGTFKSFTPATGKKSAYVERIAQECYIEEDATPTNKVRDMKETQRLLARIMFGSFFPREGGTDQLSWDHRHFIYFLTVGRKMNLAAYIFNHMCKCIRSAQNPLKKTPQIAYPRLLSEIFNQCGLVNRICQAEAYDLLEEKRASFINGNTLVNMKLASSRNLKYPTHPLLERQSRVHASDNNVVLFSNESKEVILEYMRLMKEEGVVITGADIANVTPEDKQKKRKRIMKVKQEKAVEAKTTGNTSASGAEASQVKSSEEKKVTEPEATASEVKTAKEKGKVVKKPRTKKRAERRKLIIDEGSEESAEESLVLKRKRTAEASSEKVQQASEPMKTDADTEILNDTQFRVSYISGNEPEPSHPKLPEAPPVTNPELAKICNNILKRMKSLYQLRYSFTEPYLYLEAWESLRNNINSDLNKIQNGDLNELLDFQRKTRDWVRGVNDEFETAQLKKKGRLSIPNNFFDEDIVKSEIWKDNLGLLDSDLNMHLKFSLQPKTLFVKKDFVENPTFESFKAEVKEELSA</sequence>
<reference evidence="2 3" key="1">
    <citation type="journal article" date="2018" name="Front. Plant Sci.">
        <title>Red Clover (Trifolium pratense) and Zigzag Clover (T. medium) - A Picture of Genomic Similarities and Differences.</title>
        <authorList>
            <person name="Dluhosova J."/>
            <person name="Istvanek J."/>
            <person name="Nedelnik J."/>
            <person name="Repkova J."/>
        </authorList>
    </citation>
    <scope>NUCLEOTIDE SEQUENCE [LARGE SCALE GENOMIC DNA]</scope>
    <source>
        <strain evidence="3">cv. 10/8</strain>
        <tissue evidence="2">Leaf</tissue>
    </source>
</reference>
<evidence type="ECO:0000313" key="3">
    <source>
        <dbReference type="Proteomes" id="UP000265520"/>
    </source>
</evidence>
<organism evidence="2 3">
    <name type="scientific">Trifolium medium</name>
    <dbReference type="NCBI Taxonomy" id="97028"/>
    <lineage>
        <taxon>Eukaryota</taxon>
        <taxon>Viridiplantae</taxon>
        <taxon>Streptophyta</taxon>
        <taxon>Embryophyta</taxon>
        <taxon>Tracheophyta</taxon>
        <taxon>Spermatophyta</taxon>
        <taxon>Magnoliopsida</taxon>
        <taxon>eudicotyledons</taxon>
        <taxon>Gunneridae</taxon>
        <taxon>Pentapetalae</taxon>
        <taxon>rosids</taxon>
        <taxon>fabids</taxon>
        <taxon>Fabales</taxon>
        <taxon>Fabaceae</taxon>
        <taxon>Papilionoideae</taxon>
        <taxon>50 kb inversion clade</taxon>
        <taxon>NPAAA clade</taxon>
        <taxon>Hologalegina</taxon>
        <taxon>IRL clade</taxon>
        <taxon>Trifolieae</taxon>
        <taxon>Trifolium</taxon>
    </lineage>
</organism>
<accession>A0A392LZV1</accession>
<comment type="caution">
    <text evidence="2">The sequence shown here is derived from an EMBL/GenBank/DDBJ whole genome shotgun (WGS) entry which is preliminary data.</text>
</comment>
<feature type="compositionally biased region" description="Basic residues" evidence="1">
    <location>
        <begin position="395"/>
        <end position="407"/>
    </location>
</feature>
<evidence type="ECO:0008006" key="4">
    <source>
        <dbReference type="Google" id="ProtNLM"/>
    </source>
</evidence>
<dbReference type="Proteomes" id="UP000265520">
    <property type="component" value="Unassembled WGS sequence"/>
</dbReference>
<proteinExistence type="predicted"/>
<dbReference type="EMBL" id="LXQA010000852">
    <property type="protein sequence ID" value="MCH80268.1"/>
    <property type="molecule type" value="Genomic_DNA"/>
</dbReference>
<feature type="region of interest" description="Disordered" evidence="1">
    <location>
        <begin position="331"/>
        <end position="447"/>
    </location>
</feature>
<evidence type="ECO:0000256" key="1">
    <source>
        <dbReference type="SAM" id="MobiDB-lite"/>
    </source>
</evidence>
<dbReference type="AlphaFoldDB" id="A0A392LZV1"/>
<keyword evidence="3" id="KW-1185">Reference proteome</keyword>
<name>A0A392LZV1_9FABA</name>
<evidence type="ECO:0000313" key="2">
    <source>
        <dbReference type="EMBL" id="MCH80268.1"/>
    </source>
</evidence>
<gene>
    <name evidence="2" type="ORF">A2U01_0001034</name>
</gene>
<protein>
    <recommendedName>
        <fullName evidence="4">Cullin-like protein</fullName>
    </recommendedName>
</protein>